<accession>A0ABZ3CL38</accession>
<dbReference type="RefSeq" id="WP_342388893.1">
    <property type="nucleotide sequence ID" value="NZ_CP138333.2"/>
</dbReference>
<evidence type="ECO:0000256" key="1">
    <source>
        <dbReference type="SAM" id="Phobius"/>
    </source>
</evidence>
<sequence>MNKKIFGDRKVLIGFALSFLFSLLAITLAANDVGYWIVCVVLAFILLFASTTRAQKSQ</sequence>
<name>A0ABZ3CL38_9STAP</name>
<reference evidence="3" key="1">
    <citation type="submission" date="2023-10" db="EMBL/GenBank/DDBJ databases">
        <title>Genome analysis and identification of Salinococcus sp. Bachu38 nov., a PGPR from the rhizosphere of Tamarix.</title>
        <authorList>
            <person name="Liang Z."/>
            <person name="Zhang X."/>
            <person name="Jia J."/>
            <person name="Chen X."/>
            <person name="Wang Y."/>
            <person name="Wang Q."/>
            <person name="Wang R."/>
        </authorList>
    </citation>
    <scope>NUCLEOTIDE SEQUENCE [LARGE SCALE GENOMIC DNA]</scope>
    <source>
        <strain evidence="3">Bachu38</strain>
    </source>
</reference>
<keyword evidence="1" id="KW-0812">Transmembrane</keyword>
<feature type="transmembrane region" description="Helical" evidence="1">
    <location>
        <begin position="12"/>
        <end position="29"/>
    </location>
</feature>
<dbReference type="EMBL" id="CP138333">
    <property type="protein sequence ID" value="WZX30374.1"/>
    <property type="molecule type" value="Genomic_DNA"/>
</dbReference>
<keyword evidence="1" id="KW-0472">Membrane</keyword>
<feature type="transmembrane region" description="Helical" evidence="1">
    <location>
        <begin position="35"/>
        <end position="52"/>
    </location>
</feature>
<keyword evidence="1" id="KW-1133">Transmembrane helix</keyword>
<evidence type="ECO:0000313" key="2">
    <source>
        <dbReference type="EMBL" id="WZX30374.1"/>
    </source>
</evidence>
<proteinExistence type="predicted"/>
<evidence type="ECO:0000313" key="3">
    <source>
        <dbReference type="Proteomes" id="UP001455384"/>
    </source>
</evidence>
<dbReference type="Proteomes" id="UP001455384">
    <property type="component" value="Chromosome"/>
</dbReference>
<gene>
    <name evidence="2" type="ORF">RQP18_04075</name>
</gene>
<keyword evidence="3" id="KW-1185">Reference proteome</keyword>
<organism evidence="2 3">
    <name type="scientific">Salinicoccus bachuensis</name>
    <dbReference type="NCBI Taxonomy" id="3136731"/>
    <lineage>
        <taxon>Bacteria</taxon>
        <taxon>Bacillati</taxon>
        <taxon>Bacillota</taxon>
        <taxon>Bacilli</taxon>
        <taxon>Bacillales</taxon>
        <taxon>Staphylococcaceae</taxon>
        <taxon>Salinicoccus</taxon>
    </lineage>
</organism>
<protein>
    <submittedName>
        <fullName evidence="2">Uncharacterized protein</fullName>
    </submittedName>
</protein>